<evidence type="ECO:0000313" key="2">
    <source>
        <dbReference type="Proteomes" id="UP000811545"/>
    </source>
</evidence>
<dbReference type="NCBIfam" id="TIGR03157">
    <property type="entry name" value="cas_Csc2"/>
    <property type="match status" value="1"/>
</dbReference>
<dbReference type="Pfam" id="PF18320">
    <property type="entry name" value="Csc2"/>
    <property type="match status" value="1"/>
</dbReference>
<dbReference type="EMBL" id="QLTW01000080">
    <property type="protein sequence ID" value="MBT9145355.1"/>
    <property type="molecule type" value="Genomic_DNA"/>
</dbReference>
<name>A0A9E2BGW9_PSYF1</name>
<reference evidence="1 2" key="1">
    <citation type="journal article" date="2021" name="bioRxiv">
        <title>Unique metabolic strategies in Hadean analogues reveal hints for primordial physiology.</title>
        <authorList>
            <person name="Nobu M.K."/>
            <person name="Nakai R."/>
            <person name="Tamazawa S."/>
            <person name="Mori H."/>
            <person name="Toyoda A."/>
            <person name="Ijiri A."/>
            <person name="Suzuki S."/>
            <person name="Kurokawa K."/>
            <person name="Kamagata Y."/>
            <person name="Tamaki H."/>
        </authorList>
    </citation>
    <scope>NUCLEOTIDE SEQUENCE [LARGE SCALE GENOMIC DNA]</scope>
    <source>
        <strain evidence="1">BS525</strain>
    </source>
</reference>
<evidence type="ECO:0000313" key="1">
    <source>
        <dbReference type="EMBL" id="MBT9145355.1"/>
    </source>
</evidence>
<protein>
    <recommendedName>
        <fullName evidence="3">CRISPR-associated protein Csc2</fullName>
    </recommendedName>
</protein>
<gene>
    <name evidence="1" type="ORF">DDT42_01226</name>
</gene>
<proteinExistence type="predicted"/>
<organism evidence="1 2">
    <name type="scientific">Psychracetigena formicireducens</name>
    <dbReference type="NCBI Taxonomy" id="2986056"/>
    <lineage>
        <taxon>Bacteria</taxon>
        <taxon>Bacillati</taxon>
        <taxon>Candidatus Lithacetigenota</taxon>
        <taxon>Candidatus Psychracetigena</taxon>
    </lineage>
</organism>
<dbReference type="Proteomes" id="UP000811545">
    <property type="component" value="Unassembled WGS sequence"/>
</dbReference>
<sequence>MSDWKKIKEKLPSEYFVDKIEPERKLRPEICFVIIREVTEPVLARNSDPERAEITVINNQTRARINGEKFVSAERSTGLNLCRMVESKINGSGSNRFNVIHSDYKYNEPLDKFDDALNPDSLIYGVVGTGEENYAIKSRVIEGYTYTTEPYDIINKEQHNALYETGTMFKSTREHGESLYTHVNIEPPTKMVHFIRISTPTKEMVPYVLHNILNTTDYFARSTRKGHIRNHLVGLIFSRGSIGLSTGEILKEMGEQGEKEEQKLSIANLTDRVKKYVERHKNALWKEVWEDSFKDQGINDLVKLAKLEEGNSLDEFKGILSTITSQAKETYCPKKK</sequence>
<dbReference type="AlphaFoldDB" id="A0A9E2BGW9"/>
<comment type="caution">
    <text evidence="1">The sequence shown here is derived from an EMBL/GenBank/DDBJ whole genome shotgun (WGS) entry which is preliminary data.</text>
</comment>
<evidence type="ECO:0008006" key="3">
    <source>
        <dbReference type="Google" id="ProtNLM"/>
    </source>
</evidence>
<dbReference type="InterPro" id="IPR017574">
    <property type="entry name" value="CRISPR-assoc_prot_Cas7/Csc2"/>
</dbReference>
<accession>A0A9E2BGW9</accession>